<evidence type="ECO:0000313" key="2">
    <source>
        <dbReference type="Proteomes" id="UP001236507"/>
    </source>
</evidence>
<sequence length="128" mass="14842">MFTLLRQSFFKSFDGELNETELFIDDLVYGQACGFIGEDPKEKMIIDNLVATKNKEELFKWIKSTSFEKQIYAVDGLFQLKQSGTIYSAEELTIIKNVLNKKGTIFHCSGCVHSWTDVKRVTYKFKFE</sequence>
<gene>
    <name evidence="1" type="ORF">QM524_24190</name>
</gene>
<accession>A0ABT6YFN6</accession>
<reference evidence="1 2" key="1">
    <citation type="submission" date="2023-05" db="EMBL/GenBank/DDBJ databases">
        <title>Novel species of genus Flectobacillus isolated from stream in China.</title>
        <authorList>
            <person name="Lu H."/>
        </authorList>
    </citation>
    <scope>NUCLEOTIDE SEQUENCE [LARGE SCALE GENOMIC DNA]</scope>
    <source>
        <strain evidence="1 2">KCTC 42575</strain>
    </source>
</reference>
<organism evidence="1 2">
    <name type="scientific">Flectobacillus roseus</name>
    <dbReference type="NCBI Taxonomy" id="502259"/>
    <lineage>
        <taxon>Bacteria</taxon>
        <taxon>Pseudomonadati</taxon>
        <taxon>Bacteroidota</taxon>
        <taxon>Cytophagia</taxon>
        <taxon>Cytophagales</taxon>
        <taxon>Flectobacillaceae</taxon>
        <taxon>Flectobacillus</taxon>
    </lineage>
</organism>
<dbReference type="Proteomes" id="UP001236507">
    <property type="component" value="Unassembled WGS sequence"/>
</dbReference>
<dbReference type="RefSeq" id="WP_283346613.1">
    <property type="nucleotide sequence ID" value="NZ_JASHIF010000027.1"/>
</dbReference>
<protein>
    <submittedName>
        <fullName evidence="1">Uncharacterized protein</fullName>
    </submittedName>
</protein>
<dbReference type="EMBL" id="JASHIF010000027">
    <property type="protein sequence ID" value="MDI9862345.1"/>
    <property type="molecule type" value="Genomic_DNA"/>
</dbReference>
<keyword evidence="2" id="KW-1185">Reference proteome</keyword>
<proteinExistence type="predicted"/>
<name>A0ABT6YFN6_9BACT</name>
<evidence type="ECO:0000313" key="1">
    <source>
        <dbReference type="EMBL" id="MDI9862345.1"/>
    </source>
</evidence>
<comment type="caution">
    <text evidence="1">The sequence shown here is derived from an EMBL/GenBank/DDBJ whole genome shotgun (WGS) entry which is preliminary data.</text>
</comment>